<dbReference type="InterPro" id="IPR002104">
    <property type="entry name" value="Integrase_catalytic"/>
</dbReference>
<dbReference type="GO" id="GO:0015074">
    <property type="term" value="P:DNA integration"/>
    <property type="evidence" value="ECO:0007669"/>
    <property type="project" value="InterPro"/>
</dbReference>
<name>A0A803JXA4_XENTR</name>
<feature type="region of interest" description="Disordered" evidence="3">
    <location>
        <begin position="328"/>
        <end position="352"/>
    </location>
</feature>
<feature type="region of interest" description="Disordered" evidence="3">
    <location>
        <begin position="1"/>
        <end position="73"/>
    </location>
</feature>
<feature type="region of interest" description="Disordered" evidence="3">
    <location>
        <begin position="173"/>
        <end position="236"/>
    </location>
</feature>
<accession>A0A803JXA4</accession>
<feature type="compositionally biased region" description="Polar residues" evidence="3">
    <location>
        <begin position="334"/>
        <end position="352"/>
    </location>
</feature>
<evidence type="ECO:0000256" key="2">
    <source>
        <dbReference type="ARBA" id="ARBA00023172"/>
    </source>
</evidence>
<feature type="compositionally biased region" description="Polar residues" evidence="3">
    <location>
        <begin position="49"/>
        <end position="71"/>
    </location>
</feature>
<dbReference type="InterPro" id="IPR013762">
    <property type="entry name" value="Integrase-like_cat_sf"/>
</dbReference>
<dbReference type="InterPro" id="IPR011010">
    <property type="entry name" value="DNA_brk_join_enz"/>
</dbReference>
<organism evidence="5">
    <name type="scientific">Xenopus tropicalis</name>
    <name type="common">Western clawed frog</name>
    <name type="synonym">Silurana tropicalis</name>
    <dbReference type="NCBI Taxonomy" id="8364"/>
    <lineage>
        <taxon>Eukaryota</taxon>
        <taxon>Metazoa</taxon>
        <taxon>Chordata</taxon>
        <taxon>Craniata</taxon>
        <taxon>Vertebrata</taxon>
        <taxon>Euteleostomi</taxon>
        <taxon>Amphibia</taxon>
        <taxon>Batrachia</taxon>
        <taxon>Anura</taxon>
        <taxon>Pipoidea</taxon>
        <taxon>Pipidae</taxon>
        <taxon>Xenopodinae</taxon>
        <taxon>Xenopus</taxon>
        <taxon>Silurana</taxon>
    </lineage>
</organism>
<reference evidence="5" key="2">
    <citation type="submission" date="2021-03" db="UniProtKB">
        <authorList>
            <consortium name="Ensembl"/>
        </authorList>
    </citation>
    <scope>IDENTIFICATION</scope>
</reference>
<reference evidence="5" key="1">
    <citation type="journal article" date="2010" name="Science">
        <title>The genome of the Western clawed frog Xenopus tropicalis.</title>
        <authorList>
            <person name="Hellsten U."/>
            <person name="Harland R.M."/>
            <person name="Gilchrist M.J."/>
            <person name="Hendrix D."/>
            <person name="Jurka J."/>
            <person name="Kapitonov V."/>
            <person name="Ovcharenko I."/>
            <person name="Putnam N.H."/>
            <person name="Shu S."/>
            <person name="Taher L."/>
            <person name="Blitz I.L."/>
            <person name="Blumberg B."/>
            <person name="Dichmann D.S."/>
            <person name="Dubchak I."/>
            <person name="Amaya E."/>
            <person name="Detter J.C."/>
            <person name="Fletcher R."/>
            <person name="Gerhard D.S."/>
            <person name="Goodstein D."/>
            <person name="Graves T."/>
            <person name="Grigoriev I.V."/>
            <person name="Grimwood J."/>
            <person name="Kawashima T."/>
            <person name="Lindquist E."/>
            <person name="Lucas S.M."/>
            <person name="Mead P.E."/>
            <person name="Mitros T."/>
            <person name="Ogino H."/>
            <person name="Ohta Y."/>
            <person name="Poliakov A.V."/>
            <person name="Pollet N."/>
            <person name="Robert J."/>
            <person name="Salamov A."/>
            <person name="Sater A.K."/>
            <person name="Schmutz J."/>
            <person name="Terry A."/>
            <person name="Vize P.D."/>
            <person name="Warren W.C."/>
            <person name="Wells D."/>
            <person name="Wills A."/>
            <person name="Wilson R.K."/>
            <person name="Zimmerman L.B."/>
            <person name="Zorn A.M."/>
            <person name="Grainger R."/>
            <person name="Grammer T."/>
            <person name="Khokha M.K."/>
            <person name="Richardson P.M."/>
            <person name="Rokhsar D.S."/>
        </authorList>
    </citation>
    <scope>NUCLEOTIDE SEQUENCE [LARGE SCALE GENOMIC DNA]</scope>
    <source>
        <strain evidence="5">Nigerian</strain>
    </source>
</reference>
<dbReference type="PROSITE" id="PS51898">
    <property type="entry name" value="TYR_RECOMBINASE"/>
    <property type="match status" value="1"/>
</dbReference>
<dbReference type="PANTHER" id="PTHR33066:SF2">
    <property type="entry name" value="FILAGGRIN-2-LIKE"/>
    <property type="match status" value="1"/>
</dbReference>
<dbReference type="Gene3D" id="1.10.443.10">
    <property type="entry name" value="Intergrase catalytic core"/>
    <property type="match status" value="1"/>
</dbReference>
<dbReference type="AlphaFoldDB" id="A0A803JXA4"/>
<protein>
    <recommendedName>
        <fullName evidence="4">Tyr recombinase domain-containing protein</fullName>
    </recommendedName>
</protein>
<feature type="domain" description="Tyr recombinase" evidence="4">
    <location>
        <begin position="502"/>
        <end position="728"/>
    </location>
</feature>
<proteinExistence type="predicted"/>
<keyword evidence="1" id="KW-0238">DNA-binding</keyword>
<keyword evidence="2" id="KW-0233">DNA recombination</keyword>
<feature type="compositionally biased region" description="Polar residues" evidence="3">
    <location>
        <begin position="33"/>
        <end position="42"/>
    </location>
</feature>
<dbReference type="Ensembl" id="ENSXETT00000116130">
    <property type="protein sequence ID" value="ENSXETP00000112644"/>
    <property type="gene ID" value="ENSXETG00000044692"/>
</dbReference>
<evidence type="ECO:0000256" key="1">
    <source>
        <dbReference type="ARBA" id="ARBA00023125"/>
    </source>
</evidence>
<dbReference type="Gene3D" id="1.10.150.130">
    <property type="match status" value="1"/>
</dbReference>
<feature type="compositionally biased region" description="Polar residues" evidence="3">
    <location>
        <begin position="190"/>
        <end position="214"/>
    </location>
</feature>
<feature type="region of interest" description="Disordered" evidence="3">
    <location>
        <begin position="364"/>
        <end position="390"/>
    </location>
</feature>
<dbReference type="InterPro" id="IPR010998">
    <property type="entry name" value="Integrase_recombinase_N"/>
</dbReference>
<feature type="region of interest" description="Disordered" evidence="3">
    <location>
        <begin position="252"/>
        <end position="287"/>
    </location>
</feature>
<dbReference type="GeneTree" id="ENSGT01070000254374"/>
<dbReference type="SUPFAM" id="SSF47823">
    <property type="entry name" value="lambda integrase-like, N-terminal domain"/>
    <property type="match status" value="1"/>
</dbReference>
<evidence type="ECO:0000313" key="5">
    <source>
        <dbReference type="Ensembl" id="ENSXETP00000112644"/>
    </source>
</evidence>
<dbReference type="GO" id="GO:0006310">
    <property type="term" value="P:DNA recombination"/>
    <property type="evidence" value="ECO:0007669"/>
    <property type="project" value="UniProtKB-KW"/>
</dbReference>
<sequence>MHPTTDITRLANKPPKEHSDSTTGHALPRNDSGHGTTTNLPTTGKDIKNSITFQSDSTATGHGIPDTTTTRTDGRILRCSTLREVPHETITEGISKAMEQRPQGPVATNSPFQAGSHQPSMVVPAIQPSTGQTVAPIGPGSDLYRREPERLGSSLETPNVSGTLVLTGAEATHKCTGNSGHPQSDHPLVSSPTELSYQNTDRQQHSSGLSQQARRYTKHCSHEGDLPHHPMGRNQSYSHLSHIHTRPIELAGRLPEPQYHRPRRMASPDRGISEPNKQVGHPISGRHGIQTECTTTTLLLQDQGPKGRSCRRLGYSLVISNGICISTDTDDSETSQQSPPGKSPHNPDSTKMAKSNLVCRHNDNVSGSHLTTDVTRPTHTRSSLVPRSPQTTFDGISLESDIWKQKGFHPSVITTLLAARRPSTNRAYYRVWRTFLSWCSSNNLNWNTCTSPHILHFLQNGFDMNLSITSLKVQTSALAALCHKQWALMPEVRLFFQALQRIKPPIRDPTPSWDLNLVLAYLQHKPFEPLESANLKDLTLKTVFLMAIASARRVSELAALSSKFPWLKFHQDKAVLRTNPSFIPKMATTFHLNQEIVIPVLKNNEDTTANSLDPVRTLKEYILRTKSIRQSDSLFLLFRGPKAGLPASKRSIARWLVLLISEAYNKAGRPTPMTIRAHATRKVSTSWALHHEASLETICQAATWSSPHTFTKFYKFDVFNAAPAEFGRKVLKSAEAPT</sequence>
<dbReference type="GO" id="GO:0003677">
    <property type="term" value="F:DNA binding"/>
    <property type="evidence" value="ECO:0007669"/>
    <property type="project" value="UniProtKB-KW"/>
</dbReference>
<dbReference type="InParanoid" id="A0A803JXA4"/>
<dbReference type="PANTHER" id="PTHR33066">
    <property type="entry name" value="INTEGRASE_SAM-LIKE_N DOMAIN-CONTAINING PROTEIN"/>
    <property type="match status" value="1"/>
</dbReference>
<evidence type="ECO:0000256" key="3">
    <source>
        <dbReference type="SAM" id="MobiDB-lite"/>
    </source>
</evidence>
<evidence type="ECO:0000259" key="4">
    <source>
        <dbReference type="PROSITE" id="PS51898"/>
    </source>
</evidence>
<dbReference type="SUPFAM" id="SSF56349">
    <property type="entry name" value="DNA breaking-rejoining enzymes"/>
    <property type="match status" value="1"/>
</dbReference>